<dbReference type="AlphaFoldDB" id="M7BSL9"/>
<protein>
    <submittedName>
        <fullName evidence="2">Uncharacterized protein</fullName>
    </submittedName>
</protein>
<organism evidence="2 3">
    <name type="scientific">Chelonia mydas</name>
    <name type="common">Green sea-turtle</name>
    <name type="synonym">Chelonia agassizi</name>
    <dbReference type="NCBI Taxonomy" id="8469"/>
    <lineage>
        <taxon>Eukaryota</taxon>
        <taxon>Metazoa</taxon>
        <taxon>Chordata</taxon>
        <taxon>Craniata</taxon>
        <taxon>Vertebrata</taxon>
        <taxon>Euteleostomi</taxon>
        <taxon>Archelosauria</taxon>
        <taxon>Testudinata</taxon>
        <taxon>Testudines</taxon>
        <taxon>Cryptodira</taxon>
        <taxon>Durocryptodira</taxon>
        <taxon>Americhelydia</taxon>
        <taxon>Chelonioidea</taxon>
        <taxon>Cheloniidae</taxon>
        <taxon>Chelonia</taxon>
    </lineage>
</organism>
<evidence type="ECO:0000313" key="2">
    <source>
        <dbReference type="EMBL" id="EMP38755.1"/>
    </source>
</evidence>
<keyword evidence="3" id="KW-1185">Reference proteome</keyword>
<accession>M7BSL9</accession>
<proteinExistence type="predicted"/>
<dbReference type="Proteomes" id="UP000031443">
    <property type="component" value="Unassembled WGS sequence"/>
</dbReference>
<name>M7BSL9_CHEMY</name>
<feature type="region of interest" description="Disordered" evidence="1">
    <location>
        <begin position="72"/>
        <end position="97"/>
    </location>
</feature>
<dbReference type="EMBL" id="KB518693">
    <property type="protein sequence ID" value="EMP38755.1"/>
    <property type="molecule type" value="Genomic_DNA"/>
</dbReference>
<feature type="compositionally biased region" description="Basic residues" evidence="1">
    <location>
        <begin position="77"/>
        <end position="97"/>
    </location>
</feature>
<sequence>MPANKIEAFDTTINVNGALPLHDSEAQRVWLKNYESKMFKLAGSDRSIGDRFIASSIEAINRSLIALPSTPELHQGERRKRSRQGSGGRRFRTARTRRKKEINSYEKILKALCSWNMSMPVLYFRGLHFMVTENGEQTMNATQYLIIAPFTQTRGQDNSRYSH</sequence>
<evidence type="ECO:0000313" key="3">
    <source>
        <dbReference type="Proteomes" id="UP000031443"/>
    </source>
</evidence>
<reference evidence="3" key="1">
    <citation type="journal article" date="2013" name="Nat. Genet.">
        <title>The draft genomes of soft-shell turtle and green sea turtle yield insights into the development and evolution of the turtle-specific body plan.</title>
        <authorList>
            <person name="Wang Z."/>
            <person name="Pascual-Anaya J."/>
            <person name="Zadissa A."/>
            <person name="Li W."/>
            <person name="Niimura Y."/>
            <person name="Huang Z."/>
            <person name="Li C."/>
            <person name="White S."/>
            <person name="Xiong Z."/>
            <person name="Fang D."/>
            <person name="Wang B."/>
            <person name="Ming Y."/>
            <person name="Chen Y."/>
            <person name="Zheng Y."/>
            <person name="Kuraku S."/>
            <person name="Pignatelli M."/>
            <person name="Herrero J."/>
            <person name="Beal K."/>
            <person name="Nozawa M."/>
            <person name="Li Q."/>
            <person name="Wang J."/>
            <person name="Zhang H."/>
            <person name="Yu L."/>
            <person name="Shigenobu S."/>
            <person name="Wang J."/>
            <person name="Liu J."/>
            <person name="Flicek P."/>
            <person name="Searle S."/>
            <person name="Wang J."/>
            <person name="Kuratani S."/>
            <person name="Yin Y."/>
            <person name="Aken B."/>
            <person name="Zhang G."/>
            <person name="Irie N."/>
        </authorList>
    </citation>
    <scope>NUCLEOTIDE SEQUENCE [LARGE SCALE GENOMIC DNA]</scope>
</reference>
<gene>
    <name evidence="2" type="ORF">UY3_04074</name>
</gene>
<evidence type="ECO:0000256" key="1">
    <source>
        <dbReference type="SAM" id="MobiDB-lite"/>
    </source>
</evidence>